<protein>
    <submittedName>
        <fullName evidence="1">28878_t:CDS:1</fullName>
    </submittedName>
</protein>
<gene>
    <name evidence="1" type="ORF">RPERSI_LOCUS22972</name>
</gene>
<dbReference type="EMBL" id="CAJVQC010070702">
    <property type="protein sequence ID" value="CAG8809941.1"/>
    <property type="molecule type" value="Genomic_DNA"/>
</dbReference>
<evidence type="ECO:0000313" key="2">
    <source>
        <dbReference type="Proteomes" id="UP000789920"/>
    </source>
</evidence>
<accession>A0ACA9RUH2</accession>
<proteinExistence type="predicted"/>
<sequence>AETQKKQEQQIINLSEEVKKILEKDEVIKKLEKRNQDLESILETHTKLLDEKSNKIKELEQKPSLDGDEKSRKKTQEEVKNKSESDYRSYSKQRQKCESLAETIDKFIGYTEIRNIVQSGHGELCYRDYFAYEERLFRSEKEQEVYNSLKQKWEQR</sequence>
<reference evidence="1" key="1">
    <citation type="submission" date="2021-06" db="EMBL/GenBank/DDBJ databases">
        <authorList>
            <person name="Kallberg Y."/>
            <person name="Tangrot J."/>
            <person name="Rosling A."/>
        </authorList>
    </citation>
    <scope>NUCLEOTIDE SEQUENCE</scope>
    <source>
        <strain evidence="1">MA461A</strain>
    </source>
</reference>
<keyword evidence="2" id="KW-1185">Reference proteome</keyword>
<name>A0ACA9RUH2_9GLOM</name>
<comment type="caution">
    <text evidence="1">The sequence shown here is derived from an EMBL/GenBank/DDBJ whole genome shotgun (WGS) entry which is preliminary data.</text>
</comment>
<feature type="non-terminal residue" evidence="1">
    <location>
        <position position="1"/>
    </location>
</feature>
<organism evidence="1 2">
    <name type="scientific">Racocetra persica</name>
    <dbReference type="NCBI Taxonomy" id="160502"/>
    <lineage>
        <taxon>Eukaryota</taxon>
        <taxon>Fungi</taxon>
        <taxon>Fungi incertae sedis</taxon>
        <taxon>Mucoromycota</taxon>
        <taxon>Glomeromycotina</taxon>
        <taxon>Glomeromycetes</taxon>
        <taxon>Diversisporales</taxon>
        <taxon>Gigasporaceae</taxon>
        <taxon>Racocetra</taxon>
    </lineage>
</organism>
<dbReference type="Proteomes" id="UP000789920">
    <property type="component" value="Unassembled WGS sequence"/>
</dbReference>
<evidence type="ECO:0000313" key="1">
    <source>
        <dbReference type="EMBL" id="CAG8809941.1"/>
    </source>
</evidence>